<evidence type="ECO:0000256" key="2">
    <source>
        <dbReference type="ARBA" id="ARBA00009810"/>
    </source>
</evidence>
<dbReference type="NCBIfam" id="TIGR01776">
    <property type="entry name" value="TonB-tbp-lbp"/>
    <property type="match status" value="1"/>
</dbReference>
<dbReference type="SUPFAM" id="SSF56935">
    <property type="entry name" value="Porins"/>
    <property type="match status" value="1"/>
</dbReference>
<feature type="short sequence motif" description="TonB C-terminal box" evidence="12">
    <location>
        <begin position="918"/>
        <end position="935"/>
    </location>
</feature>
<evidence type="ECO:0000313" key="17">
    <source>
        <dbReference type="Proteomes" id="UP001624684"/>
    </source>
</evidence>
<dbReference type="InterPro" id="IPR010949">
    <property type="entry name" value="TonB_Hb/transfer/lactofer_rcpt"/>
</dbReference>
<dbReference type="PROSITE" id="PS01156">
    <property type="entry name" value="TONB_DEPENDENT_REC_2"/>
    <property type="match status" value="1"/>
</dbReference>
<dbReference type="Pfam" id="PF07715">
    <property type="entry name" value="Plug"/>
    <property type="match status" value="1"/>
</dbReference>
<keyword evidence="8 11" id="KW-0472">Membrane</keyword>
<name>A0ABW8U5T6_9GAMM</name>
<comment type="similarity">
    <text evidence="2 11 13">Belongs to the TonB-dependent receptor family.</text>
</comment>
<dbReference type="CDD" id="cd01347">
    <property type="entry name" value="ligand_gated_channel"/>
    <property type="match status" value="1"/>
</dbReference>
<evidence type="ECO:0000313" key="16">
    <source>
        <dbReference type="EMBL" id="MFL1731885.1"/>
    </source>
</evidence>
<keyword evidence="9 16" id="KW-0675">Receptor</keyword>
<dbReference type="Pfam" id="PF00593">
    <property type="entry name" value="TonB_dep_Rec_b-barrel"/>
    <property type="match status" value="1"/>
</dbReference>
<evidence type="ECO:0000256" key="5">
    <source>
        <dbReference type="ARBA" id="ARBA00022692"/>
    </source>
</evidence>
<dbReference type="Proteomes" id="UP001624684">
    <property type="component" value="Unassembled WGS sequence"/>
</dbReference>
<dbReference type="Gene3D" id="2.170.130.10">
    <property type="entry name" value="TonB-dependent receptor, plug domain"/>
    <property type="match status" value="1"/>
</dbReference>
<feature type="domain" description="TonB-dependent receptor plug" evidence="15">
    <location>
        <begin position="88"/>
        <end position="196"/>
    </location>
</feature>
<evidence type="ECO:0000256" key="3">
    <source>
        <dbReference type="ARBA" id="ARBA00022448"/>
    </source>
</evidence>
<dbReference type="Gene3D" id="2.40.170.20">
    <property type="entry name" value="TonB-dependent receptor, beta-barrel domain"/>
    <property type="match status" value="1"/>
</dbReference>
<evidence type="ECO:0000256" key="8">
    <source>
        <dbReference type="ARBA" id="ARBA00023136"/>
    </source>
</evidence>
<organism evidence="16 17">
    <name type="scientific">Moraxella oculi</name>
    <dbReference type="NCBI Taxonomy" id="2940516"/>
    <lineage>
        <taxon>Bacteria</taxon>
        <taxon>Pseudomonadati</taxon>
        <taxon>Pseudomonadota</taxon>
        <taxon>Gammaproteobacteria</taxon>
        <taxon>Moraxellales</taxon>
        <taxon>Moraxellaceae</taxon>
        <taxon>Moraxella</taxon>
    </lineage>
</organism>
<evidence type="ECO:0000256" key="7">
    <source>
        <dbReference type="ARBA" id="ARBA00023077"/>
    </source>
</evidence>
<keyword evidence="10 11" id="KW-0998">Cell outer membrane</keyword>
<dbReference type="InterPro" id="IPR000531">
    <property type="entry name" value="Beta-barrel_TonB"/>
</dbReference>
<keyword evidence="3 11" id="KW-0813">Transport</keyword>
<comment type="subcellular location">
    <subcellularLocation>
        <location evidence="1 11">Cell outer membrane</location>
        <topology evidence="1 11">Multi-pass membrane protein</topology>
    </subcellularLocation>
</comment>
<keyword evidence="6" id="KW-0732">Signal</keyword>
<gene>
    <name evidence="16" type="ORF">ACJHVH_02560</name>
</gene>
<dbReference type="NCBIfam" id="TIGR01786">
    <property type="entry name" value="TonB-hemlactrns"/>
    <property type="match status" value="1"/>
</dbReference>
<comment type="caution">
    <text evidence="16">The sequence shown here is derived from an EMBL/GenBank/DDBJ whole genome shotgun (WGS) entry which is preliminary data.</text>
</comment>
<evidence type="ECO:0000256" key="1">
    <source>
        <dbReference type="ARBA" id="ARBA00004571"/>
    </source>
</evidence>
<dbReference type="InterPro" id="IPR037066">
    <property type="entry name" value="Plug_dom_sf"/>
</dbReference>
<protein>
    <submittedName>
        <fullName evidence="16">Lactoferrin/transferrin family TonB-dependent receptor</fullName>
    </submittedName>
</protein>
<evidence type="ECO:0000256" key="10">
    <source>
        <dbReference type="ARBA" id="ARBA00023237"/>
    </source>
</evidence>
<dbReference type="InterPro" id="IPR010917">
    <property type="entry name" value="TonB_rcpt_CS"/>
</dbReference>
<accession>A0ABW8U5T6</accession>
<evidence type="ECO:0000256" key="13">
    <source>
        <dbReference type="RuleBase" id="RU003357"/>
    </source>
</evidence>
<evidence type="ECO:0000259" key="14">
    <source>
        <dbReference type="Pfam" id="PF00593"/>
    </source>
</evidence>
<dbReference type="EMBL" id="JBJJXE010000002">
    <property type="protein sequence ID" value="MFL1731885.1"/>
    <property type="molecule type" value="Genomic_DNA"/>
</dbReference>
<evidence type="ECO:0000256" key="6">
    <source>
        <dbReference type="ARBA" id="ARBA00022729"/>
    </source>
</evidence>
<dbReference type="PANTHER" id="PTHR30069">
    <property type="entry name" value="TONB-DEPENDENT OUTER MEMBRANE RECEPTOR"/>
    <property type="match status" value="1"/>
</dbReference>
<keyword evidence="17" id="KW-1185">Reference proteome</keyword>
<keyword evidence="7 13" id="KW-0798">TonB box</keyword>
<dbReference type="InterPro" id="IPR036942">
    <property type="entry name" value="Beta-barrel_TonB_sf"/>
</dbReference>
<keyword evidence="5 11" id="KW-0812">Transmembrane</keyword>
<evidence type="ECO:0000256" key="4">
    <source>
        <dbReference type="ARBA" id="ARBA00022452"/>
    </source>
</evidence>
<evidence type="ECO:0000256" key="9">
    <source>
        <dbReference type="ARBA" id="ARBA00023170"/>
    </source>
</evidence>
<proteinExistence type="inferred from homology"/>
<sequence length="935" mass="105497">MMMRRLLAVRYSMAQKPQKMKRNRSKDETMNFRPKYLPLVITAMLCSSLPAFANNDGDDPSVELETLSVIIKKRLHAKSEEVTGLGKTIKTMEDLNKNQVLSVKDMVKDVAGVAVVEQGRGASSGYTIRGMDKNRVAVNVDGIAQIQSYLTQKRQFGDGREGSGAINEIELENVSGVQISQGASGSETGSGALGGAVSFRTKSIDDVLDADDNFSAFYKGAYASKNKQKMHSVGAALRHKKADLFVQYTDRTKETVKPHSDIYQTNYEVWRWGGSQVDFDKQAIAPTNDPKRQFIIIDECPTYVDKDPSSVAGCTKPKLDIKPVLETMGAKEYTGDKRVLPDPMEYDSKSVLIKAGFNPSSTQRVELLTEKTTQNYNSRDMTKTAYHLAANHGRGNLAQSPLVYRGQSYQEGYVTDAKIGLWTQAQFFDEKHDKSRYGINYRYQSPKDFRWFDELNLSVDKQNVTIDHLQIEKYCSPYPTVDRNCTPSADKPNSAERQNRKVYSEDHLLWRADFSKNLSGDIINHRLNLGLGLDKFRSNLWIGDVKERYHRLDFKFVDDIKDSNGNFIEAYRINQYQEGTDICQEAQQYLGEARKCGDRPITGHNAYATFKDTISIGDLANITLGVRHDTHRFNSDDDWTGTGKYRNLSYNGSLVLKPTDHVDLLYRISSGYRVPSFKELFGYRLDGLTKGENDDQHYRTNVKPEKARNQEFGIAFHGNLGEVTATYFDNRYSDLIDLTLKGDQWGYRNYQDVRLAGHSVQAKAYLGELWDKLPVGLTASANYLKTKVKDNHIKEGFEYGSGYFLDTISPTRYALSLDYTADSDKWGLGATWIFSDAKKDTELTTLVASPSGTYEKVATTVNSKAWRTLDLSAFYQPTDKLTVRAGIDNVFNYRYSPWESLRQTSVVSGNQHTQGLPSQYAASGRNFVLSVQTKF</sequence>
<keyword evidence="4 11" id="KW-1134">Transmembrane beta strand</keyword>
<dbReference type="RefSeq" id="WP_407068653.1">
    <property type="nucleotide sequence ID" value="NZ_JBJJXE010000002.1"/>
</dbReference>
<evidence type="ECO:0000256" key="12">
    <source>
        <dbReference type="PROSITE-ProRule" id="PRU10144"/>
    </source>
</evidence>
<dbReference type="PANTHER" id="PTHR30069:SF54">
    <property type="entry name" value="TRANSFERRIN-BINDING PROTEIN A"/>
    <property type="match status" value="1"/>
</dbReference>
<evidence type="ECO:0000259" key="15">
    <source>
        <dbReference type="Pfam" id="PF07715"/>
    </source>
</evidence>
<dbReference type="InterPro" id="IPR012910">
    <property type="entry name" value="Plug_dom"/>
</dbReference>
<dbReference type="PROSITE" id="PS52016">
    <property type="entry name" value="TONB_DEPENDENT_REC_3"/>
    <property type="match status" value="1"/>
</dbReference>
<dbReference type="InterPro" id="IPR010948">
    <property type="entry name" value="TonB_lacto/transferrin_rcpt"/>
</dbReference>
<evidence type="ECO:0000256" key="11">
    <source>
        <dbReference type="PROSITE-ProRule" id="PRU01360"/>
    </source>
</evidence>
<feature type="domain" description="TonB-dependent receptor-like beta-barrel" evidence="14">
    <location>
        <begin position="404"/>
        <end position="890"/>
    </location>
</feature>
<dbReference type="InterPro" id="IPR039426">
    <property type="entry name" value="TonB-dep_rcpt-like"/>
</dbReference>
<reference evidence="16 17" key="1">
    <citation type="submission" date="2024-11" db="EMBL/GenBank/DDBJ databases">
        <title>First Report of Moraxella oculi in Brazil in an Infectious Bovine Keratoconjunctivitis Outbreak.</title>
        <authorList>
            <person name="Carvalho C.V."/>
            <person name="Domingues R."/>
            <person name="Coutinho C."/>
            <person name="Honorio N.T.B.S."/>
            <person name="Faza D.R.L.R."/>
            <person name="Carvalho W.A."/>
            <person name="Machado A.B.F."/>
            <person name="Martins M.F."/>
            <person name="Gaspar E.B."/>
        </authorList>
    </citation>
    <scope>NUCLEOTIDE SEQUENCE [LARGE SCALE GENOMIC DNA]</scope>
    <source>
        <strain evidence="16 17">2117LE</strain>
    </source>
</reference>